<evidence type="ECO:0000256" key="6">
    <source>
        <dbReference type="ARBA" id="ARBA00023239"/>
    </source>
</evidence>
<comment type="caution">
    <text evidence="11">The sequence shown here is derived from an EMBL/GenBank/DDBJ whole genome shotgun (WGS) entry which is preliminary data.</text>
</comment>
<dbReference type="Proteomes" id="UP000192343">
    <property type="component" value="Unassembled WGS sequence"/>
</dbReference>
<keyword evidence="6" id="KW-0456">Lyase</keyword>
<dbReference type="PANTHER" id="PTHR11236:SF48">
    <property type="entry name" value="ISOCHORISMATE SYNTHASE MENF"/>
    <property type="match status" value="1"/>
</dbReference>
<evidence type="ECO:0000256" key="8">
    <source>
        <dbReference type="ARBA" id="ARBA00047683"/>
    </source>
</evidence>
<comment type="cofactor">
    <cofactor evidence="1">
        <name>Mg(2+)</name>
        <dbReference type="ChEBI" id="CHEBI:18420"/>
    </cofactor>
</comment>
<dbReference type="InterPro" id="IPR005801">
    <property type="entry name" value="ADC_synthase"/>
</dbReference>
<protein>
    <recommendedName>
        <fullName evidence="3">Anthranilate synthase component 1</fullName>
    </recommendedName>
</protein>
<evidence type="ECO:0000256" key="1">
    <source>
        <dbReference type="ARBA" id="ARBA00001946"/>
    </source>
</evidence>
<dbReference type="InterPro" id="IPR015890">
    <property type="entry name" value="Chorismate_C"/>
</dbReference>
<evidence type="ECO:0000256" key="7">
    <source>
        <dbReference type="ARBA" id="ARBA00025634"/>
    </source>
</evidence>
<evidence type="ECO:0000313" key="11">
    <source>
        <dbReference type="EMBL" id="ORC34854.1"/>
    </source>
</evidence>
<dbReference type="Pfam" id="PF04715">
    <property type="entry name" value="Anth_synt_I_N"/>
    <property type="match status" value="1"/>
</dbReference>
<dbReference type="EMBL" id="MWQY01000011">
    <property type="protein sequence ID" value="ORC34854.1"/>
    <property type="molecule type" value="Genomic_DNA"/>
</dbReference>
<feature type="domain" description="Anthranilate synthase component I N-terminal" evidence="10">
    <location>
        <begin position="18"/>
        <end position="155"/>
    </location>
</feature>
<comment type="catalytic activity">
    <reaction evidence="8">
        <text>chorismate + L-glutamine = anthranilate + pyruvate + L-glutamate + H(+)</text>
        <dbReference type="Rhea" id="RHEA:21732"/>
        <dbReference type="ChEBI" id="CHEBI:15361"/>
        <dbReference type="ChEBI" id="CHEBI:15378"/>
        <dbReference type="ChEBI" id="CHEBI:16567"/>
        <dbReference type="ChEBI" id="CHEBI:29748"/>
        <dbReference type="ChEBI" id="CHEBI:29985"/>
        <dbReference type="ChEBI" id="CHEBI:58359"/>
        <dbReference type="EC" id="4.1.3.27"/>
    </reaction>
</comment>
<dbReference type="InterPro" id="IPR006805">
    <property type="entry name" value="Anth_synth_I_N"/>
</dbReference>
<evidence type="ECO:0000259" key="9">
    <source>
        <dbReference type="Pfam" id="PF00425"/>
    </source>
</evidence>
<dbReference type="GO" id="GO:0004049">
    <property type="term" value="F:anthranilate synthase activity"/>
    <property type="evidence" value="ECO:0007669"/>
    <property type="project" value="UniProtKB-EC"/>
</dbReference>
<dbReference type="Gene3D" id="3.60.120.10">
    <property type="entry name" value="Anthranilate synthase"/>
    <property type="match status" value="1"/>
</dbReference>
<evidence type="ECO:0000313" key="12">
    <source>
        <dbReference type="Proteomes" id="UP000192343"/>
    </source>
</evidence>
<dbReference type="SUPFAM" id="SSF56322">
    <property type="entry name" value="ADC synthase"/>
    <property type="match status" value="1"/>
</dbReference>
<dbReference type="PANTHER" id="PTHR11236">
    <property type="entry name" value="AMINOBENZOATE/ANTHRANILATE SYNTHASE"/>
    <property type="match status" value="1"/>
</dbReference>
<dbReference type="GO" id="GO:0000162">
    <property type="term" value="P:L-tryptophan biosynthetic process"/>
    <property type="evidence" value="ECO:0007669"/>
    <property type="project" value="TreeGrafter"/>
</dbReference>
<feature type="domain" description="Chorismate-utilising enzyme C-terminal" evidence="9">
    <location>
        <begin position="204"/>
        <end position="456"/>
    </location>
</feature>
<dbReference type="STRING" id="1963862.B4O97_10980"/>
<sequence>MKTERKERVLIKAVPGDKFTPYSLARKLGARALLESSSFAKGKERFSVLLVEEAFRLQQLDRDIFFVREGKSKRIKSGARDILDVLNYFADQHKSLGLELPFPAGGIGFLSYEFARFCDDIKFLPKTPDMEIPDACFLFGNLYVIFDHYTDILYLVALDYEEAPADLEKLIADTEKRLGNLDFTYLEEPEKGYASEVADSEEERKGYMDGVRKVRERIIAGDILQGVLSRRVTLRTTIPPLEAYRHLRTSNPSPYLFFLDFDDYAIFGSSPEVHVKVKDGYAEIHPIAGTRRRGKTEEDDRHLEEELKADEKERAEHLMLVDLARNDLGRVCEPGTIKVTSFMEVERYSHVMHLVSRVRGKLGDRSSAQVIRATFPAGTVSGAPKLKAMEIIDSLEPLPRGFYAGLVGYFEPGGQMDTCITIRAALQRGETITLQAGAGIVYDSTPEREYEETGEKLGALLSAIEAQI</sequence>
<name>A0A1Y1RY88_9SPIO</name>
<dbReference type="PRINTS" id="PR00095">
    <property type="entry name" value="ANTSNTHASEI"/>
</dbReference>
<evidence type="ECO:0000256" key="2">
    <source>
        <dbReference type="ARBA" id="ARBA00011575"/>
    </source>
</evidence>
<organism evidence="11 12">
    <name type="scientific">Marispirochaeta aestuarii</name>
    <dbReference type="NCBI Taxonomy" id="1963862"/>
    <lineage>
        <taxon>Bacteria</taxon>
        <taxon>Pseudomonadati</taxon>
        <taxon>Spirochaetota</taxon>
        <taxon>Spirochaetia</taxon>
        <taxon>Spirochaetales</taxon>
        <taxon>Spirochaetaceae</taxon>
        <taxon>Marispirochaeta</taxon>
    </lineage>
</organism>
<comment type="function">
    <text evidence="7">Part of a heterotetrameric complex that catalyzes the two-step biosynthesis of anthranilate, an intermediate in the biosynthesis of L-tryptophan. In the first step, the glutamine-binding beta subunit (TrpG) of anthranilate synthase (AS) provides the glutamine amidotransferase activity which generates ammonia as a substrate that, along with chorismate, is used in the second step, catalyzed by the large alpha subunit of AS (TrpE) to produce anthranilate. In the absence of TrpG, TrpE can synthesize anthranilate directly from chorismate and high concentrations of ammonia.</text>
</comment>
<accession>A0A1Y1RY88</accession>
<dbReference type="AlphaFoldDB" id="A0A1Y1RY88"/>
<dbReference type="RefSeq" id="WP_083050810.1">
    <property type="nucleotide sequence ID" value="NZ_MWQY01000011.1"/>
</dbReference>
<dbReference type="OrthoDB" id="9803598at2"/>
<dbReference type="GO" id="GO:0046872">
    <property type="term" value="F:metal ion binding"/>
    <property type="evidence" value="ECO:0007669"/>
    <property type="project" value="UniProtKB-KW"/>
</dbReference>
<evidence type="ECO:0000256" key="3">
    <source>
        <dbReference type="ARBA" id="ARBA00020653"/>
    </source>
</evidence>
<keyword evidence="4" id="KW-0479">Metal-binding</keyword>
<keyword evidence="12" id="KW-1185">Reference proteome</keyword>
<dbReference type="Pfam" id="PF00425">
    <property type="entry name" value="Chorismate_bind"/>
    <property type="match status" value="1"/>
</dbReference>
<comment type="subunit">
    <text evidence="2">Heterotetramer consisting of two non-identical subunits: a beta subunit (TrpG) and a large alpha subunit (TrpE).</text>
</comment>
<keyword evidence="5" id="KW-0460">Magnesium</keyword>
<proteinExistence type="predicted"/>
<evidence type="ECO:0000259" key="10">
    <source>
        <dbReference type="Pfam" id="PF04715"/>
    </source>
</evidence>
<gene>
    <name evidence="11" type="ORF">B4O97_10980</name>
</gene>
<dbReference type="InterPro" id="IPR019999">
    <property type="entry name" value="Anth_synth_I-like"/>
</dbReference>
<reference evidence="11 12" key="1">
    <citation type="submission" date="2017-03" db="EMBL/GenBank/DDBJ databases">
        <title>Draft Genome sequence of Marispirochaeta sp. strain JC444.</title>
        <authorList>
            <person name="Shivani Y."/>
            <person name="Subhash Y."/>
            <person name="Sasikala C."/>
            <person name="Ramana C."/>
        </authorList>
    </citation>
    <scope>NUCLEOTIDE SEQUENCE [LARGE SCALE GENOMIC DNA]</scope>
    <source>
        <strain evidence="11 12">JC444</strain>
    </source>
</reference>
<evidence type="ECO:0000256" key="5">
    <source>
        <dbReference type="ARBA" id="ARBA00022842"/>
    </source>
</evidence>
<evidence type="ECO:0000256" key="4">
    <source>
        <dbReference type="ARBA" id="ARBA00022723"/>
    </source>
</evidence>